<proteinExistence type="inferred from homology"/>
<dbReference type="Proteomes" id="UP000323521">
    <property type="component" value="Chromosome"/>
</dbReference>
<dbReference type="GO" id="GO:0016780">
    <property type="term" value="F:phosphotransferase activity, for other substituted phosphate groups"/>
    <property type="evidence" value="ECO:0007669"/>
    <property type="project" value="TreeGrafter"/>
</dbReference>
<dbReference type="OrthoDB" id="9808602at2"/>
<dbReference type="PANTHER" id="PTHR30576:SF8">
    <property type="entry name" value="UNDECAPRENYL-PHOSPHATE GALACTOSE PHOSPHOTRANSFERASE"/>
    <property type="match status" value="1"/>
</dbReference>
<feature type="domain" description="Bacterial sugar transferase" evidence="2">
    <location>
        <begin position="8"/>
        <end position="182"/>
    </location>
</feature>
<dbReference type="KEGG" id="fwa:DCMF_06660"/>
<dbReference type="InterPro" id="IPR003362">
    <property type="entry name" value="Bact_transf"/>
</dbReference>
<evidence type="ECO:0000313" key="3">
    <source>
        <dbReference type="EMBL" id="ATW24503.1"/>
    </source>
</evidence>
<sequence>MRSYLHIKTILDYVFAAVLLMLLLPIMACSAAAIMIGSKGPVLFRQQRPGKDGKIFTIYKFRTMQLETEQGGRRLSDMERMTSVGRLLRKVSIDELPQLFNILSGKMSFIGPRPLLVQYLDCYTPEQRRRHEVKPGITGWAQVNGRNTISWEDKFKLDVWYVDNVSFKLDVKIFFMTIANVLSRKGINQSEADTMEEFVGNVNKLSV</sequence>
<protein>
    <submittedName>
        <fullName evidence="3">Lipid carrier--UDP-N-acetylgalactosaminyltransferase</fullName>
    </submittedName>
</protein>
<keyword evidence="4" id="KW-1185">Reference proteome</keyword>
<dbReference type="RefSeq" id="WP_148133702.1">
    <property type="nucleotide sequence ID" value="NZ_CP017634.1"/>
</dbReference>
<accession>A0A3G1KPV7</accession>
<evidence type="ECO:0000259" key="2">
    <source>
        <dbReference type="Pfam" id="PF02397"/>
    </source>
</evidence>
<dbReference type="PANTHER" id="PTHR30576">
    <property type="entry name" value="COLANIC BIOSYNTHESIS UDP-GLUCOSE LIPID CARRIER TRANSFERASE"/>
    <property type="match status" value="1"/>
</dbReference>
<comment type="similarity">
    <text evidence="1">Belongs to the bacterial sugar transferase family.</text>
</comment>
<organism evidence="3 4">
    <name type="scientific">Formimonas warabiya</name>
    <dbReference type="NCBI Taxonomy" id="1761012"/>
    <lineage>
        <taxon>Bacteria</taxon>
        <taxon>Bacillati</taxon>
        <taxon>Bacillota</taxon>
        <taxon>Clostridia</taxon>
        <taxon>Eubacteriales</taxon>
        <taxon>Peptococcaceae</taxon>
        <taxon>Candidatus Formimonas</taxon>
    </lineage>
</organism>
<reference evidence="3 4" key="1">
    <citation type="submission" date="2016-10" db="EMBL/GenBank/DDBJ databases">
        <title>Complete Genome Sequence of Peptococcaceae strain DCMF.</title>
        <authorList>
            <person name="Edwards R.J."/>
            <person name="Holland S.I."/>
            <person name="Deshpande N.P."/>
            <person name="Wong Y.K."/>
            <person name="Ertan H."/>
            <person name="Manefield M."/>
            <person name="Russell T.L."/>
            <person name="Lee M.J."/>
        </authorList>
    </citation>
    <scope>NUCLEOTIDE SEQUENCE [LARGE SCALE GENOMIC DNA]</scope>
    <source>
        <strain evidence="3 4">DCMF</strain>
    </source>
</reference>
<dbReference type="EMBL" id="CP017634">
    <property type="protein sequence ID" value="ATW24503.1"/>
    <property type="molecule type" value="Genomic_DNA"/>
</dbReference>
<gene>
    <name evidence="3" type="ORF">DCMF_06660</name>
</gene>
<dbReference type="Pfam" id="PF02397">
    <property type="entry name" value="Bac_transf"/>
    <property type="match status" value="1"/>
</dbReference>
<evidence type="ECO:0000313" key="4">
    <source>
        <dbReference type="Proteomes" id="UP000323521"/>
    </source>
</evidence>
<name>A0A3G1KPV7_FORW1</name>
<dbReference type="AlphaFoldDB" id="A0A3G1KPV7"/>
<keyword evidence="3" id="KW-0808">Transferase</keyword>
<evidence type="ECO:0000256" key="1">
    <source>
        <dbReference type="ARBA" id="ARBA00006464"/>
    </source>
</evidence>